<dbReference type="VEuPathDB" id="FungiDB:H257_18903"/>
<dbReference type="Proteomes" id="UP000266239">
    <property type="component" value="Unassembled WGS sequence"/>
</dbReference>
<evidence type="ECO:0000256" key="7">
    <source>
        <dbReference type="SAM" id="Phobius"/>
    </source>
</evidence>
<dbReference type="GO" id="GO:0016020">
    <property type="term" value="C:membrane"/>
    <property type="evidence" value="ECO:0007669"/>
    <property type="project" value="UniProtKB-SubCell"/>
</dbReference>
<dbReference type="PANTHER" id="PTHR31585:SF5">
    <property type="entry name" value="RNA-BINDING S4 DOMAIN-CONTAINING PROTEIN"/>
    <property type="match status" value="1"/>
</dbReference>
<dbReference type="SUPFAM" id="SSF103473">
    <property type="entry name" value="MFS general substrate transporter"/>
    <property type="match status" value="1"/>
</dbReference>
<feature type="transmembrane region" description="Helical" evidence="7">
    <location>
        <begin position="524"/>
        <end position="547"/>
    </location>
</feature>
<evidence type="ECO:0000256" key="3">
    <source>
        <dbReference type="ARBA" id="ARBA00022448"/>
    </source>
</evidence>
<dbReference type="InterPro" id="IPR039309">
    <property type="entry name" value="BT1"/>
</dbReference>
<comment type="subcellular location">
    <subcellularLocation>
        <location evidence="1">Membrane</location>
        <topology evidence="1">Multi-pass membrane protein</topology>
    </subcellularLocation>
</comment>
<evidence type="ECO:0000256" key="6">
    <source>
        <dbReference type="ARBA" id="ARBA00023136"/>
    </source>
</evidence>
<evidence type="ECO:0000256" key="4">
    <source>
        <dbReference type="ARBA" id="ARBA00022692"/>
    </source>
</evidence>
<sequence length="571" mass="62484">MDVKRPIVDLEERVSFVHSTADKDVQGEYADVKTPGDLEGGALVAGGALSLMSREAMGLLSQYAAIGVVLNMLPSLSYPLFTAYLNMEGYQTSSYGVLVTIGYSYKVFFGMLSDCFPIFGYRRKPWMLIGWTTTMICLSILTFSSFGTPFCDREKTKYCGKALETVPASELKHFNLSAPDQGMFYIMVSMVASIAYIIAACASDAMVVEYAQREPEAIRGRVQTAIYVVRTISGIASSVTIGFGLNGPNYGGAFGFAISPNVPYGICLIPCVLAVIATLTLVVDKKTPGVPFREWCANFWELLQHRVMWQICLFRVVVSGLQSIGATPGSLISLYWAKVEPINNAVMDLASSAIFIATLSAVGKWGLAWNWRVMIAFGTLGVMIIDGPVLFLTIWDVVRNQWFYTGATLADTIPAGVRFIVSTYCAVEVADVGNEGATYGLITTIANLMGPIGSVVYKYIDSYFKVFANDIKRDSDEVRWDVSYVYFISYGCKIMSLFGLLLLPPQKKEMQELKRKGGKSKVAGALIIIGYFVCISFSMTSSIMAIYPSTKCYRIAGGNGKVDANGKCLKR</sequence>
<dbReference type="Gene3D" id="1.20.1250.20">
    <property type="entry name" value="MFS general substrate transporter like domains"/>
    <property type="match status" value="1"/>
</dbReference>
<comment type="similarity">
    <text evidence="2">Belongs to the major facilitator superfamily. Folate-biopterin transporter (TC 2.A.71) family.</text>
</comment>
<feature type="transmembrane region" description="Helical" evidence="7">
    <location>
        <begin position="93"/>
        <end position="113"/>
    </location>
</feature>
<dbReference type="Pfam" id="PF03092">
    <property type="entry name" value="BT1"/>
    <property type="match status" value="1"/>
</dbReference>
<gene>
    <name evidence="8" type="ORF">DYB25_011084</name>
</gene>
<dbReference type="AlphaFoldDB" id="A0A396ZSW8"/>
<comment type="caution">
    <text evidence="8">The sequence shown here is derived from an EMBL/GenBank/DDBJ whole genome shotgun (WGS) entry which is preliminary data.</text>
</comment>
<evidence type="ECO:0000313" key="9">
    <source>
        <dbReference type="Proteomes" id="UP000266239"/>
    </source>
</evidence>
<accession>A0A396ZSW8</accession>
<protein>
    <recommendedName>
        <fullName evidence="10">Major facilitator superfamily (MFS) profile domain-containing protein</fullName>
    </recommendedName>
</protein>
<feature type="transmembrane region" description="Helical" evidence="7">
    <location>
        <begin position="374"/>
        <end position="395"/>
    </location>
</feature>
<proteinExistence type="inferred from homology"/>
<feature type="transmembrane region" description="Helical" evidence="7">
    <location>
        <begin position="224"/>
        <end position="243"/>
    </location>
</feature>
<feature type="transmembrane region" description="Helical" evidence="7">
    <location>
        <begin position="349"/>
        <end position="367"/>
    </location>
</feature>
<evidence type="ECO:0000256" key="5">
    <source>
        <dbReference type="ARBA" id="ARBA00022989"/>
    </source>
</evidence>
<organism evidence="8 9">
    <name type="scientific">Aphanomyces astaci</name>
    <name type="common">Crayfish plague agent</name>
    <dbReference type="NCBI Taxonomy" id="112090"/>
    <lineage>
        <taxon>Eukaryota</taxon>
        <taxon>Sar</taxon>
        <taxon>Stramenopiles</taxon>
        <taxon>Oomycota</taxon>
        <taxon>Saprolegniomycetes</taxon>
        <taxon>Saprolegniales</taxon>
        <taxon>Verrucalvaceae</taxon>
        <taxon>Aphanomyces</taxon>
    </lineage>
</organism>
<feature type="transmembrane region" description="Helical" evidence="7">
    <location>
        <begin position="484"/>
        <end position="503"/>
    </location>
</feature>
<feature type="transmembrane region" description="Helical" evidence="7">
    <location>
        <begin position="263"/>
        <end position="283"/>
    </location>
</feature>
<dbReference type="InterPro" id="IPR036259">
    <property type="entry name" value="MFS_trans_sf"/>
</dbReference>
<evidence type="ECO:0008006" key="10">
    <source>
        <dbReference type="Google" id="ProtNLM"/>
    </source>
</evidence>
<name>A0A396ZSW8_APHAT</name>
<keyword evidence="6 7" id="KW-0472">Membrane</keyword>
<reference evidence="8 9" key="1">
    <citation type="submission" date="2018-08" db="EMBL/GenBank/DDBJ databases">
        <title>Aphanomyces genome sequencing and annotation.</title>
        <authorList>
            <person name="Minardi D."/>
            <person name="Oidtmann B."/>
            <person name="Van Der Giezen M."/>
            <person name="Studholme D.J."/>
        </authorList>
    </citation>
    <scope>NUCLEOTIDE SEQUENCE [LARGE SCALE GENOMIC DNA]</scope>
    <source>
        <strain evidence="8 9">Yx</strain>
    </source>
</reference>
<keyword evidence="3" id="KW-0813">Transport</keyword>
<feature type="transmembrane region" description="Helical" evidence="7">
    <location>
        <begin position="60"/>
        <end position="81"/>
    </location>
</feature>
<feature type="transmembrane region" description="Helical" evidence="7">
    <location>
        <begin position="125"/>
        <end position="146"/>
    </location>
</feature>
<evidence type="ECO:0000256" key="2">
    <source>
        <dbReference type="ARBA" id="ARBA00007015"/>
    </source>
</evidence>
<evidence type="ECO:0000313" key="8">
    <source>
        <dbReference type="EMBL" id="RHX97283.1"/>
    </source>
</evidence>
<dbReference type="EMBL" id="QUTA01012811">
    <property type="protein sequence ID" value="RHX97283.1"/>
    <property type="molecule type" value="Genomic_DNA"/>
</dbReference>
<keyword evidence="5 7" id="KW-1133">Transmembrane helix</keyword>
<keyword evidence="4 7" id="KW-0812">Transmembrane</keyword>
<dbReference type="PANTHER" id="PTHR31585">
    <property type="entry name" value="FOLATE-BIOPTERIN TRANSPORTER 1, CHLOROPLASTIC"/>
    <property type="match status" value="1"/>
</dbReference>
<feature type="transmembrane region" description="Helical" evidence="7">
    <location>
        <begin position="182"/>
        <end position="203"/>
    </location>
</feature>
<evidence type="ECO:0000256" key="1">
    <source>
        <dbReference type="ARBA" id="ARBA00004141"/>
    </source>
</evidence>
<feature type="transmembrane region" description="Helical" evidence="7">
    <location>
        <begin position="312"/>
        <end position="337"/>
    </location>
</feature>